<dbReference type="AlphaFoldDB" id="A0A934Q312"/>
<evidence type="ECO:0000256" key="1">
    <source>
        <dbReference type="PROSITE-ProRule" id="PRU00339"/>
    </source>
</evidence>
<dbReference type="Gene3D" id="2.70.160.11">
    <property type="entry name" value="Hnrnp arginine n-methyltransferase1"/>
    <property type="match status" value="1"/>
</dbReference>
<dbReference type="PANTHER" id="PTHR11006:SF4">
    <property type="entry name" value="PROTEIN ARGININE N-METHYLTRANSFERASE 7"/>
    <property type="match status" value="1"/>
</dbReference>
<keyword evidence="1" id="KW-0802">TPR repeat</keyword>
<protein>
    <submittedName>
        <fullName evidence="2">Tetratricopeptide repeat protein</fullName>
    </submittedName>
</protein>
<dbReference type="CDD" id="cd02440">
    <property type="entry name" value="AdoMet_MTases"/>
    <property type="match status" value="1"/>
</dbReference>
<dbReference type="RefSeq" id="WP_200789129.1">
    <property type="nucleotide sequence ID" value="NZ_JAEDAO010000001.1"/>
</dbReference>
<dbReference type="SUPFAM" id="SSF53335">
    <property type="entry name" value="S-adenosyl-L-methionine-dependent methyltransferases"/>
    <property type="match status" value="1"/>
</dbReference>
<sequence>MTAGASLDDIKQRFRSGDRAGAVAACQAACEANPRDAAARRLLALMLGMTGEIERSLQAWGAVRDLDPNDVDALFNMAICERDLGRPAQARELFAECTRRAPKQADGWVGLAESGFAAGAFQEAYDAAQRALVLQPKSALAWMLRGRCELAGGQPRDAVASLGSALAIDGGLVDALVARADALRMLGDDERALADYRAALRLRPGHDEAVKKASVCLSSQGRVDEGIDLCREALAARPDSLTARLGLDWLLSQLVPLWHVPMMNERERNQAYLDGIVAAVQPGCTVFEVGTGSGLLAMMAARAGAGRVVTCEAVPLVARTAQQIVEANGFADRVTVVPKPSYGVTLGDELREPADVLVHEIFSSELLGEHVLPAIEDAKRRLLKPGGRIVPPRASILVALLGGEDLGRELHVGESFGFDLSAFNAIVPGKRPIHREDLPRVLLSEPVAAFDFDFEANDTFPPDSRQLVVPVARDGRCFGIIQWIRLDFGDGNSFENHPGYARPVASWQNTVYRFPTPREVQAGTQVTLRAMHDRERPWFELVA</sequence>
<dbReference type="SMART" id="SM00028">
    <property type="entry name" value="TPR"/>
    <property type="match status" value="7"/>
</dbReference>
<dbReference type="SUPFAM" id="SSF48452">
    <property type="entry name" value="TPR-like"/>
    <property type="match status" value="1"/>
</dbReference>
<dbReference type="InterPro" id="IPR029063">
    <property type="entry name" value="SAM-dependent_MTases_sf"/>
</dbReference>
<dbReference type="Pfam" id="PF06325">
    <property type="entry name" value="PrmA"/>
    <property type="match status" value="1"/>
</dbReference>
<dbReference type="InterPro" id="IPR025799">
    <property type="entry name" value="Arg_MeTrfase"/>
</dbReference>
<reference evidence="2" key="1">
    <citation type="submission" date="2020-12" db="EMBL/GenBank/DDBJ databases">
        <title>Ramlibacter sp. nov., isolated from a freshwater alga, Cryptomonas.</title>
        <authorList>
            <person name="Kim H.M."/>
            <person name="Jeon C.O."/>
        </authorList>
    </citation>
    <scope>NUCLEOTIDE SEQUENCE</scope>
    <source>
        <strain evidence="2">CrO1</strain>
    </source>
</reference>
<name>A0A934Q312_9BURK</name>
<dbReference type="Proteomes" id="UP000617041">
    <property type="component" value="Unassembled WGS sequence"/>
</dbReference>
<dbReference type="Gene3D" id="1.25.40.10">
    <property type="entry name" value="Tetratricopeptide repeat domain"/>
    <property type="match status" value="1"/>
</dbReference>
<dbReference type="EMBL" id="JAEDAO010000001">
    <property type="protein sequence ID" value="MBK0394125.1"/>
    <property type="molecule type" value="Genomic_DNA"/>
</dbReference>
<comment type="caution">
    <text evidence="2">The sequence shown here is derived from an EMBL/GenBank/DDBJ whole genome shotgun (WGS) entry which is preliminary data.</text>
</comment>
<keyword evidence="3" id="KW-1185">Reference proteome</keyword>
<dbReference type="Gene3D" id="3.40.50.150">
    <property type="entry name" value="Vaccinia Virus protein VP39"/>
    <property type="match status" value="1"/>
</dbReference>
<dbReference type="PROSITE" id="PS50005">
    <property type="entry name" value="TPR"/>
    <property type="match status" value="2"/>
</dbReference>
<dbReference type="PROSITE" id="PS51678">
    <property type="entry name" value="SAM_MT_PRMT"/>
    <property type="match status" value="1"/>
</dbReference>
<gene>
    <name evidence="2" type="ORF">I8E28_16100</name>
</gene>
<dbReference type="GO" id="GO:0042054">
    <property type="term" value="F:histone methyltransferase activity"/>
    <property type="evidence" value="ECO:0007669"/>
    <property type="project" value="TreeGrafter"/>
</dbReference>
<dbReference type="PANTHER" id="PTHR11006">
    <property type="entry name" value="PROTEIN ARGININE N-METHYLTRANSFERASE"/>
    <property type="match status" value="1"/>
</dbReference>
<feature type="repeat" description="TPR" evidence="1">
    <location>
        <begin position="105"/>
        <end position="138"/>
    </location>
</feature>
<dbReference type="Pfam" id="PF13432">
    <property type="entry name" value="TPR_16"/>
    <property type="match status" value="3"/>
</dbReference>
<accession>A0A934Q312</accession>
<dbReference type="GO" id="GO:0016274">
    <property type="term" value="F:protein-arginine N-methyltransferase activity"/>
    <property type="evidence" value="ECO:0007669"/>
    <property type="project" value="InterPro"/>
</dbReference>
<dbReference type="InterPro" id="IPR019734">
    <property type="entry name" value="TPR_rpt"/>
</dbReference>
<proteinExistence type="predicted"/>
<evidence type="ECO:0000313" key="3">
    <source>
        <dbReference type="Proteomes" id="UP000617041"/>
    </source>
</evidence>
<organism evidence="2 3">
    <name type="scientific">Ramlibacter algicola</name>
    <dbReference type="NCBI Taxonomy" id="2795217"/>
    <lineage>
        <taxon>Bacteria</taxon>
        <taxon>Pseudomonadati</taxon>
        <taxon>Pseudomonadota</taxon>
        <taxon>Betaproteobacteria</taxon>
        <taxon>Burkholderiales</taxon>
        <taxon>Comamonadaceae</taxon>
        <taxon>Ramlibacter</taxon>
    </lineage>
</organism>
<evidence type="ECO:0000313" key="2">
    <source>
        <dbReference type="EMBL" id="MBK0394125.1"/>
    </source>
</evidence>
<feature type="repeat" description="TPR" evidence="1">
    <location>
        <begin position="173"/>
        <end position="206"/>
    </location>
</feature>
<dbReference type="InterPro" id="IPR011990">
    <property type="entry name" value="TPR-like_helical_dom_sf"/>
</dbReference>